<reference evidence="1 2" key="1">
    <citation type="journal article" date="2012" name="BMC Genomics">
        <title>Tools to kill: Genome of one of the most destructive plant pathogenic fungi Macrophomina phaseolina.</title>
        <authorList>
            <person name="Islam M.S."/>
            <person name="Haque M.S."/>
            <person name="Islam M.M."/>
            <person name="Emdad E.M."/>
            <person name="Halim A."/>
            <person name="Hossen Q.M.M."/>
            <person name="Hossain M.Z."/>
            <person name="Ahmed B."/>
            <person name="Rahim S."/>
            <person name="Rahman M.S."/>
            <person name="Alam M.M."/>
            <person name="Hou S."/>
            <person name="Wan X."/>
            <person name="Saito J.A."/>
            <person name="Alam M."/>
        </authorList>
    </citation>
    <scope>NUCLEOTIDE SEQUENCE [LARGE SCALE GENOMIC DNA]</scope>
    <source>
        <strain evidence="1 2">MS6</strain>
    </source>
</reference>
<dbReference type="Proteomes" id="UP000007129">
    <property type="component" value="Unassembled WGS sequence"/>
</dbReference>
<dbReference type="InParanoid" id="K2QZ65"/>
<evidence type="ECO:0000313" key="1">
    <source>
        <dbReference type="EMBL" id="EKG15281.1"/>
    </source>
</evidence>
<dbReference type="EMBL" id="AHHD01000320">
    <property type="protein sequence ID" value="EKG15281.1"/>
    <property type="molecule type" value="Genomic_DNA"/>
</dbReference>
<sequence>MKLATTLTAMSAGMATVHAQMYLNPAKSEINNAHLECANALDRAACDNCIKPLGDALKKAVTDCQHNFGFEVQTCSAIAINDFRDKKKRCLRL</sequence>
<name>K2QZ65_MACPH</name>
<proteinExistence type="predicted"/>
<comment type="caution">
    <text evidence="1">The sequence shown here is derived from an EMBL/GenBank/DDBJ whole genome shotgun (WGS) entry which is preliminary data.</text>
</comment>
<gene>
    <name evidence="1" type="ORF">MPH_07530</name>
</gene>
<protein>
    <submittedName>
        <fullName evidence="1">Uncharacterized protein</fullName>
    </submittedName>
</protein>
<evidence type="ECO:0000313" key="2">
    <source>
        <dbReference type="Proteomes" id="UP000007129"/>
    </source>
</evidence>
<accession>K2QZ65</accession>
<organism evidence="1 2">
    <name type="scientific">Macrophomina phaseolina (strain MS6)</name>
    <name type="common">Charcoal rot fungus</name>
    <dbReference type="NCBI Taxonomy" id="1126212"/>
    <lineage>
        <taxon>Eukaryota</taxon>
        <taxon>Fungi</taxon>
        <taxon>Dikarya</taxon>
        <taxon>Ascomycota</taxon>
        <taxon>Pezizomycotina</taxon>
        <taxon>Dothideomycetes</taxon>
        <taxon>Dothideomycetes incertae sedis</taxon>
        <taxon>Botryosphaeriales</taxon>
        <taxon>Botryosphaeriaceae</taxon>
        <taxon>Macrophomina</taxon>
    </lineage>
</organism>
<dbReference type="VEuPathDB" id="FungiDB:MPH_07530"/>
<dbReference type="HOGENOM" id="CLU_2400093_0_0_1"/>
<dbReference type="AlphaFoldDB" id="K2QZ65"/>